<keyword evidence="6 9" id="KW-0238">DNA-binding</keyword>
<dbReference type="FunFam" id="3.40.50.2300:FF:000021">
    <property type="entry name" value="Two-component system response regulator KdpE"/>
    <property type="match status" value="1"/>
</dbReference>
<keyword evidence="2" id="KW-0963">Cytoplasm</keyword>
<dbReference type="PROSITE" id="PS50110">
    <property type="entry name" value="RESPONSE_REGULATORY"/>
    <property type="match status" value="1"/>
</dbReference>
<evidence type="ECO:0000256" key="5">
    <source>
        <dbReference type="ARBA" id="ARBA00023015"/>
    </source>
</evidence>
<dbReference type="SMART" id="SM00448">
    <property type="entry name" value="REC"/>
    <property type="match status" value="1"/>
</dbReference>
<comment type="subcellular location">
    <subcellularLocation>
        <location evidence="1">Cytoplasm</location>
    </subcellularLocation>
</comment>
<dbReference type="Gene3D" id="3.40.50.2300">
    <property type="match status" value="1"/>
</dbReference>
<dbReference type="PANTHER" id="PTHR48111">
    <property type="entry name" value="REGULATOR OF RPOS"/>
    <property type="match status" value="1"/>
</dbReference>
<evidence type="ECO:0000313" key="13">
    <source>
        <dbReference type="Proteomes" id="UP000577891"/>
    </source>
</evidence>
<dbReference type="InterPro" id="IPR011006">
    <property type="entry name" value="CheY-like_superfamily"/>
</dbReference>
<dbReference type="GO" id="GO:0005829">
    <property type="term" value="C:cytosol"/>
    <property type="evidence" value="ECO:0007669"/>
    <property type="project" value="TreeGrafter"/>
</dbReference>
<feature type="DNA-binding region" description="OmpR/PhoB-type" evidence="9">
    <location>
        <begin position="129"/>
        <end position="226"/>
    </location>
</feature>
<dbReference type="Pfam" id="PF00486">
    <property type="entry name" value="Trans_reg_C"/>
    <property type="match status" value="1"/>
</dbReference>
<organism evidence="12 13">
    <name type="scientific">Gluconacetobacter asukensis</name>
    <dbReference type="NCBI Taxonomy" id="1017181"/>
    <lineage>
        <taxon>Bacteria</taxon>
        <taxon>Pseudomonadati</taxon>
        <taxon>Pseudomonadota</taxon>
        <taxon>Alphaproteobacteria</taxon>
        <taxon>Acetobacterales</taxon>
        <taxon>Acetobacteraceae</taxon>
        <taxon>Gluconacetobacter</taxon>
    </lineage>
</organism>
<name>A0A7W4IZI5_9PROT</name>
<dbReference type="Proteomes" id="UP000577891">
    <property type="component" value="Unassembled WGS sequence"/>
</dbReference>
<dbReference type="Gene3D" id="1.10.10.10">
    <property type="entry name" value="Winged helix-like DNA-binding domain superfamily/Winged helix DNA-binding domain"/>
    <property type="match status" value="1"/>
</dbReference>
<dbReference type="SUPFAM" id="SSF52172">
    <property type="entry name" value="CheY-like"/>
    <property type="match status" value="1"/>
</dbReference>
<dbReference type="CDD" id="cd00383">
    <property type="entry name" value="trans_reg_C"/>
    <property type="match status" value="1"/>
</dbReference>
<evidence type="ECO:0000259" key="10">
    <source>
        <dbReference type="PROSITE" id="PS50110"/>
    </source>
</evidence>
<dbReference type="PANTHER" id="PTHR48111:SF50">
    <property type="entry name" value="KDP OPERON TRANSCRIPTIONAL REGULATORY PROTEIN KDPE"/>
    <property type="match status" value="1"/>
</dbReference>
<dbReference type="Pfam" id="PF00072">
    <property type="entry name" value="Response_reg"/>
    <property type="match status" value="1"/>
</dbReference>
<keyword evidence="13" id="KW-1185">Reference proteome</keyword>
<dbReference type="GO" id="GO:0032993">
    <property type="term" value="C:protein-DNA complex"/>
    <property type="evidence" value="ECO:0007669"/>
    <property type="project" value="TreeGrafter"/>
</dbReference>
<dbReference type="InterPro" id="IPR039420">
    <property type="entry name" value="WalR-like"/>
</dbReference>
<accession>A0A7W4IZI5</accession>
<evidence type="ECO:0000256" key="6">
    <source>
        <dbReference type="ARBA" id="ARBA00023125"/>
    </source>
</evidence>
<evidence type="ECO:0000313" key="12">
    <source>
        <dbReference type="EMBL" id="MBB2171901.1"/>
    </source>
</evidence>
<evidence type="ECO:0000259" key="11">
    <source>
        <dbReference type="PROSITE" id="PS51755"/>
    </source>
</evidence>
<dbReference type="AlphaFoldDB" id="A0A7W4IZI5"/>
<dbReference type="GO" id="GO:0045893">
    <property type="term" value="P:positive regulation of DNA-templated transcription"/>
    <property type="evidence" value="ECO:0007669"/>
    <property type="project" value="UniProtKB-ARBA"/>
</dbReference>
<protein>
    <submittedName>
        <fullName evidence="12">Response regulator transcription factor</fullName>
    </submittedName>
</protein>
<evidence type="ECO:0000256" key="8">
    <source>
        <dbReference type="PROSITE-ProRule" id="PRU00169"/>
    </source>
</evidence>
<dbReference type="PROSITE" id="PS51755">
    <property type="entry name" value="OMPR_PHOB"/>
    <property type="match status" value="1"/>
</dbReference>
<dbReference type="RefSeq" id="WP_182978511.1">
    <property type="nucleotide sequence ID" value="NZ_BAABGB010000006.1"/>
</dbReference>
<evidence type="ECO:0000256" key="2">
    <source>
        <dbReference type="ARBA" id="ARBA00022490"/>
    </source>
</evidence>
<dbReference type="GO" id="GO:0000156">
    <property type="term" value="F:phosphorelay response regulator activity"/>
    <property type="evidence" value="ECO:0007669"/>
    <property type="project" value="TreeGrafter"/>
</dbReference>
<dbReference type="GO" id="GO:0042802">
    <property type="term" value="F:identical protein binding"/>
    <property type="evidence" value="ECO:0007669"/>
    <property type="project" value="UniProtKB-ARBA"/>
</dbReference>
<keyword evidence="4" id="KW-0902">Two-component regulatory system</keyword>
<dbReference type="InterPro" id="IPR036388">
    <property type="entry name" value="WH-like_DNA-bd_sf"/>
</dbReference>
<evidence type="ECO:0000256" key="3">
    <source>
        <dbReference type="ARBA" id="ARBA00022553"/>
    </source>
</evidence>
<evidence type="ECO:0000256" key="7">
    <source>
        <dbReference type="ARBA" id="ARBA00023163"/>
    </source>
</evidence>
<dbReference type="EMBL" id="JABEQE010000005">
    <property type="protein sequence ID" value="MBB2171901.1"/>
    <property type="molecule type" value="Genomic_DNA"/>
</dbReference>
<keyword evidence="3 8" id="KW-0597">Phosphoprotein</keyword>
<reference evidence="12 13" key="1">
    <citation type="submission" date="2020-04" db="EMBL/GenBank/DDBJ databases">
        <title>Description of novel Gluconacetobacter.</title>
        <authorList>
            <person name="Sombolestani A."/>
        </authorList>
    </citation>
    <scope>NUCLEOTIDE SEQUENCE [LARGE SCALE GENOMIC DNA]</scope>
    <source>
        <strain evidence="12 13">LMG 27724</strain>
    </source>
</reference>
<sequence>MSDPCVLIVDDEPAIRRLLRTSLGAQSWRTMEAETGASGLEQAREGRADIMLLDLGLPDMDGMEVIRRLRGGGSSLPIVVLSVRGDERGKVAALELGADDYVTKPFSMAELVARLRTALRHGLQKEGTAPIFVSGDLSVDLVRRHIFRDGQEIRLSPREWDIMRLLVQHAGRVLTHRHILGQLWGAGGDVQQLRVYIRQIRQKLEADPERPAHIVTETGIGYRLVVTDP</sequence>
<comment type="caution">
    <text evidence="12">The sequence shown here is derived from an EMBL/GenBank/DDBJ whole genome shotgun (WGS) entry which is preliminary data.</text>
</comment>
<proteinExistence type="predicted"/>
<keyword evidence="7" id="KW-0804">Transcription</keyword>
<dbReference type="CDD" id="cd17620">
    <property type="entry name" value="REC_OmpR_KdpE-like"/>
    <property type="match status" value="1"/>
</dbReference>
<dbReference type="InterPro" id="IPR001789">
    <property type="entry name" value="Sig_transdc_resp-reg_receiver"/>
</dbReference>
<dbReference type="GO" id="GO:0000987">
    <property type="term" value="F:cis-regulatory region sequence-specific DNA binding"/>
    <property type="evidence" value="ECO:0007669"/>
    <property type="project" value="UniProtKB-ARBA"/>
</dbReference>
<evidence type="ECO:0000256" key="4">
    <source>
        <dbReference type="ARBA" id="ARBA00023012"/>
    </source>
</evidence>
<dbReference type="SMART" id="SM00862">
    <property type="entry name" value="Trans_reg_C"/>
    <property type="match status" value="1"/>
</dbReference>
<keyword evidence="5" id="KW-0805">Transcription regulation</keyword>
<feature type="domain" description="Response regulatory" evidence="10">
    <location>
        <begin position="5"/>
        <end position="119"/>
    </location>
</feature>
<feature type="domain" description="OmpR/PhoB-type" evidence="11">
    <location>
        <begin position="129"/>
        <end position="226"/>
    </location>
</feature>
<dbReference type="Gene3D" id="6.10.250.690">
    <property type="match status" value="1"/>
</dbReference>
<evidence type="ECO:0000256" key="9">
    <source>
        <dbReference type="PROSITE-ProRule" id="PRU01091"/>
    </source>
</evidence>
<dbReference type="InterPro" id="IPR001867">
    <property type="entry name" value="OmpR/PhoB-type_DNA-bd"/>
</dbReference>
<evidence type="ECO:0000256" key="1">
    <source>
        <dbReference type="ARBA" id="ARBA00004496"/>
    </source>
</evidence>
<gene>
    <name evidence="12" type="ORF">HLH35_07170</name>
</gene>
<feature type="modified residue" description="4-aspartylphosphate" evidence="8">
    <location>
        <position position="54"/>
    </location>
</feature>